<dbReference type="PANTHER" id="PTHR33096">
    <property type="entry name" value="CXC2 DOMAIN-CONTAINING PROTEIN"/>
    <property type="match status" value="1"/>
</dbReference>
<dbReference type="PANTHER" id="PTHR33096:SF1">
    <property type="entry name" value="CXC1-LIKE CYSTEINE CLUSTER ASSOCIATED WITH KDZ TRANSPOSASES DOMAIN-CONTAINING PROTEIN"/>
    <property type="match status" value="1"/>
</dbReference>
<sequence>MGAFPFTTALNQWLEPRSQRLRVRQGKHSRQLRKPFSAAVGLLRQLEDRRIQTIISALQLSKQAILASQTCPACFGPQPTNLSDYPANIRGQLCVCLDGNFQHRHQINASRDHDRVRTPQYFLSQTQVDRVSQEIRDREAEGMDPVQ</sequence>
<feature type="region of interest" description="Disordered" evidence="1">
    <location>
        <begin position="127"/>
        <end position="147"/>
    </location>
</feature>
<dbReference type="OrthoDB" id="2804062at2759"/>
<dbReference type="AlphaFoldDB" id="A0A0L0UKR2"/>
<feature type="non-terminal residue" evidence="2">
    <location>
        <position position="147"/>
    </location>
</feature>
<accession>A0A0L0UKR2</accession>
<dbReference type="EMBL" id="AJIL01004851">
    <property type="protein sequence ID" value="KNE87576.1"/>
    <property type="molecule type" value="Genomic_DNA"/>
</dbReference>
<protein>
    <recommendedName>
        <fullName evidence="4">CxC1-like cysteine cluster associated with KDZ transposases domain-containing protein</fullName>
    </recommendedName>
</protein>
<feature type="compositionally biased region" description="Basic and acidic residues" evidence="1">
    <location>
        <begin position="131"/>
        <end position="141"/>
    </location>
</feature>
<keyword evidence="3" id="KW-1185">Reference proteome</keyword>
<proteinExistence type="predicted"/>
<evidence type="ECO:0000313" key="2">
    <source>
        <dbReference type="EMBL" id="KNE87576.1"/>
    </source>
</evidence>
<organism evidence="2 3">
    <name type="scientific">Puccinia striiformis f. sp. tritici PST-78</name>
    <dbReference type="NCBI Taxonomy" id="1165861"/>
    <lineage>
        <taxon>Eukaryota</taxon>
        <taxon>Fungi</taxon>
        <taxon>Dikarya</taxon>
        <taxon>Basidiomycota</taxon>
        <taxon>Pucciniomycotina</taxon>
        <taxon>Pucciniomycetes</taxon>
        <taxon>Pucciniales</taxon>
        <taxon>Pucciniaceae</taxon>
        <taxon>Puccinia</taxon>
    </lineage>
</organism>
<name>A0A0L0UKR2_9BASI</name>
<comment type="caution">
    <text evidence="2">The sequence shown here is derived from an EMBL/GenBank/DDBJ whole genome shotgun (WGS) entry which is preliminary data.</text>
</comment>
<evidence type="ECO:0000313" key="3">
    <source>
        <dbReference type="Proteomes" id="UP000054564"/>
    </source>
</evidence>
<dbReference type="Proteomes" id="UP000054564">
    <property type="component" value="Unassembled WGS sequence"/>
</dbReference>
<gene>
    <name evidence="2" type="ORF">PSTG_19038</name>
</gene>
<dbReference type="STRING" id="1165861.A0A0L0UKR2"/>
<evidence type="ECO:0000256" key="1">
    <source>
        <dbReference type="SAM" id="MobiDB-lite"/>
    </source>
</evidence>
<reference evidence="3" key="1">
    <citation type="submission" date="2014-03" db="EMBL/GenBank/DDBJ databases">
        <title>The Genome Sequence of Puccinia striiformis f. sp. tritici PST-78.</title>
        <authorList>
            <consortium name="The Broad Institute Genome Sequencing Platform"/>
            <person name="Cuomo C."/>
            <person name="Hulbert S."/>
            <person name="Chen X."/>
            <person name="Walker B."/>
            <person name="Young S.K."/>
            <person name="Zeng Q."/>
            <person name="Gargeya S."/>
            <person name="Fitzgerald M."/>
            <person name="Haas B."/>
            <person name="Abouelleil A."/>
            <person name="Alvarado L."/>
            <person name="Arachchi H.M."/>
            <person name="Berlin A.M."/>
            <person name="Chapman S.B."/>
            <person name="Goldberg J."/>
            <person name="Griggs A."/>
            <person name="Gujja S."/>
            <person name="Hansen M."/>
            <person name="Howarth C."/>
            <person name="Imamovic A."/>
            <person name="Larimer J."/>
            <person name="McCowan C."/>
            <person name="Montmayeur A."/>
            <person name="Murphy C."/>
            <person name="Neiman D."/>
            <person name="Pearson M."/>
            <person name="Priest M."/>
            <person name="Roberts A."/>
            <person name="Saif S."/>
            <person name="Shea T."/>
            <person name="Sisk P."/>
            <person name="Sykes S."/>
            <person name="Wortman J."/>
            <person name="Nusbaum C."/>
            <person name="Birren B."/>
        </authorList>
    </citation>
    <scope>NUCLEOTIDE SEQUENCE [LARGE SCALE GENOMIC DNA]</scope>
    <source>
        <strain evidence="3">race PST-78</strain>
    </source>
</reference>
<evidence type="ECO:0008006" key="4">
    <source>
        <dbReference type="Google" id="ProtNLM"/>
    </source>
</evidence>